<dbReference type="InterPro" id="IPR025246">
    <property type="entry name" value="IS30-like_HTH"/>
</dbReference>
<accession>A0A916BCV7</accession>
<evidence type="ECO:0000259" key="1">
    <source>
        <dbReference type="Pfam" id="PF13936"/>
    </source>
</evidence>
<dbReference type="Proteomes" id="UP000675882">
    <property type="component" value="Unassembled WGS sequence"/>
</dbReference>
<sequence>MNYAHLTQEKRYQIYALKKAGHKPRGIADVLDRVRSTISSELARNRGQRGYRPRQTQLMAEERRAMHAWMIDDATWQFAQNKLLQQ</sequence>
<feature type="domain" description="Transposase IS30-like HTH" evidence="1">
    <location>
        <begin position="3"/>
        <end position="45"/>
    </location>
</feature>
<organism evidence="2 3">
    <name type="scientific">Candidatus Nitrotoga fabula</name>
    <dbReference type="NCBI Taxonomy" id="2182327"/>
    <lineage>
        <taxon>Bacteria</taxon>
        <taxon>Pseudomonadati</taxon>
        <taxon>Pseudomonadota</taxon>
        <taxon>Betaproteobacteria</taxon>
        <taxon>Nitrosomonadales</taxon>
        <taxon>Gallionellaceae</taxon>
        <taxon>Candidatus Nitrotoga</taxon>
    </lineage>
</organism>
<proteinExistence type="predicted"/>
<dbReference type="PANTHER" id="PTHR10948">
    <property type="entry name" value="TRANSPOSASE"/>
    <property type="match status" value="1"/>
</dbReference>
<dbReference type="RefSeq" id="WP_213036068.1">
    <property type="nucleotide sequence ID" value="NZ_CAJNBL010000024.1"/>
</dbReference>
<dbReference type="AlphaFoldDB" id="A0A916BCV7"/>
<dbReference type="GO" id="GO:0032196">
    <property type="term" value="P:transposition"/>
    <property type="evidence" value="ECO:0007669"/>
    <property type="project" value="TreeGrafter"/>
</dbReference>
<gene>
    <name evidence="2" type="ORF">NTGZN8_300017</name>
</gene>
<dbReference type="GO" id="GO:0004803">
    <property type="term" value="F:transposase activity"/>
    <property type="evidence" value="ECO:0007669"/>
    <property type="project" value="TreeGrafter"/>
</dbReference>
<name>A0A916BCV7_9PROT</name>
<protein>
    <recommendedName>
        <fullName evidence="1">Transposase IS30-like HTH domain-containing protein</fullName>
    </recommendedName>
</protein>
<dbReference type="EMBL" id="CAJNBL010000024">
    <property type="protein sequence ID" value="CAE6719415.1"/>
    <property type="molecule type" value="Genomic_DNA"/>
</dbReference>
<evidence type="ECO:0000313" key="2">
    <source>
        <dbReference type="EMBL" id="CAE6719415.1"/>
    </source>
</evidence>
<dbReference type="GO" id="GO:0005829">
    <property type="term" value="C:cytosol"/>
    <property type="evidence" value="ECO:0007669"/>
    <property type="project" value="TreeGrafter"/>
</dbReference>
<reference evidence="2" key="1">
    <citation type="submission" date="2021-02" db="EMBL/GenBank/DDBJ databases">
        <authorList>
            <person name="Han P."/>
        </authorList>
    </citation>
    <scope>NUCLEOTIDE SEQUENCE</scope>
    <source>
        <strain evidence="2">Candidatus Nitrotoga sp. ZN8</strain>
    </source>
</reference>
<dbReference type="InterPro" id="IPR051917">
    <property type="entry name" value="Transposase-Integrase"/>
</dbReference>
<dbReference type="PANTHER" id="PTHR10948:SF23">
    <property type="entry name" value="TRANSPOSASE INSI FOR INSERTION SEQUENCE ELEMENT IS30A-RELATED"/>
    <property type="match status" value="1"/>
</dbReference>
<keyword evidence="3" id="KW-1185">Reference proteome</keyword>
<evidence type="ECO:0000313" key="3">
    <source>
        <dbReference type="Proteomes" id="UP000675882"/>
    </source>
</evidence>
<dbReference type="Pfam" id="PF13936">
    <property type="entry name" value="HTH_38"/>
    <property type="match status" value="1"/>
</dbReference>
<comment type="caution">
    <text evidence="2">The sequence shown here is derived from an EMBL/GenBank/DDBJ whole genome shotgun (WGS) entry which is preliminary data.</text>
</comment>